<organism evidence="15">
    <name type="scientific">Arion vulgaris</name>
    <dbReference type="NCBI Taxonomy" id="1028688"/>
    <lineage>
        <taxon>Eukaryota</taxon>
        <taxon>Metazoa</taxon>
        <taxon>Spiralia</taxon>
        <taxon>Lophotrochozoa</taxon>
        <taxon>Mollusca</taxon>
        <taxon>Gastropoda</taxon>
        <taxon>Heterobranchia</taxon>
        <taxon>Euthyneura</taxon>
        <taxon>Panpulmonata</taxon>
        <taxon>Eupulmonata</taxon>
        <taxon>Stylommatophora</taxon>
        <taxon>Helicina</taxon>
        <taxon>Arionoidea</taxon>
        <taxon>Arionidae</taxon>
        <taxon>Arion</taxon>
    </lineage>
</organism>
<feature type="active site" evidence="11 12">
    <location>
        <position position="136"/>
    </location>
</feature>
<feature type="active site" description="Proton acceptor" evidence="11">
    <location>
        <position position="121"/>
    </location>
</feature>
<dbReference type="Pfam" id="PF02099">
    <property type="entry name" value="Josephin"/>
    <property type="match status" value="1"/>
</dbReference>
<dbReference type="FunFam" id="3.90.70.40:FF:000005">
    <property type="entry name" value="Ataxin 3"/>
    <property type="match status" value="1"/>
</dbReference>
<dbReference type="EMBL" id="HACG01014900">
    <property type="protein sequence ID" value="CEK61765.1"/>
    <property type="molecule type" value="Transcribed_RNA"/>
</dbReference>
<keyword evidence="8" id="KW-0805">Transcription regulation</keyword>
<keyword evidence="4" id="KW-0645">Protease</keyword>
<dbReference type="InterPro" id="IPR006155">
    <property type="entry name" value="Josephin"/>
</dbReference>
<dbReference type="GO" id="GO:0005634">
    <property type="term" value="C:nucleus"/>
    <property type="evidence" value="ECO:0007669"/>
    <property type="project" value="UniProtKB-SubCell"/>
</dbReference>
<comment type="subcellular location">
    <subcellularLocation>
        <location evidence="2">Nucleus</location>
    </subcellularLocation>
</comment>
<evidence type="ECO:0000256" key="6">
    <source>
        <dbReference type="ARBA" id="ARBA00022801"/>
    </source>
</evidence>
<proteinExistence type="predicted"/>
<accession>A0A0B6Z235</accession>
<evidence type="ECO:0000313" key="15">
    <source>
        <dbReference type="EMBL" id="CEK61765.1"/>
    </source>
</evidence>
<dbReference type="PROSITE" id="PS50957">
    <property type="entry name" value="JOSEPHIN"/>
    <property type="match status" value="1"/>
</dbReference>
<dbReference type="PANTHER" id="PTHR14159:SF0">
    <property type="entry name" value="ATAXIN-3-RELATED"/>
    <property type="match status" value="1"/>
</dbReference>
<evidence type="ECO:0000256" key="1">
    <source>
        <dbReference type="ARBA" id="ARBA00000707"/>
    </source>
</evidence>
<evidence type="ECO:0000256" key="13">
    <source>
        <dbReference type="SAM" id="MobiDB-lite"/>
    </source>
</evidence>
<dbReference type="InterPro" id="IPR033865">
    <property type="entry name" value="Ataxin-3"/>
</dbReference>
<feature type="compositionally biased region" description="Low complexity" evidence="13">
    <location>
        <begin position="256"/>
        <end position="277"/>
    </location>
</feature>
<evidence type="ECO:0000256" key="12">
    <source>
        <dbReference type="PROSITE-ProRule" id="PRU00331"/>
    </source>
</evidence>
<keyword evidence="7" id="KW-0788">Thiol protease</keyword>
<feature type="active site" evidence="12">
    <location>
        <position position="14"/>
    </location>
</feature>
<dbReference type="GO" id="GO:0004843">
    <property type="term" value="F:cysteine-type deubiquitinase activity"/>
    <property type="evidence" value="ECO:0007669"/>
    <property type="project" value="UniProtKB-EC"/>
</dbReference>
<feature type="compositionally biased region" description="Polar residues" evidence="13">
    <location>
        <begin position="292"/>
        <end position="303"/>
    </location>
</feature>
<keyword evidence="5" id="KW-0833">Ubl conjugation pathway</keyword>
<keyword evidence="6 12" id="KW-0378">Hydrolase</keyword>
<dbReference type="SMART" id="SM01246">
    <property type="entry name" value="Josephin"/>
    <property type="match status" value="1"/>
</dbReference>
<feature type="domain" description="Josephin" evidence="14">
    <location>
        <begin position="1"/>
        <end position="182"/>
    </location>
</feature>
<keyword evidence="9" id="KW-0804">Transcription</keyword>
<keyword evidence="10" id="KW-0539">Nucleus</keyword>
<dbReference type="FunFam" id="1.10.287.10:FF:000023">
    <property type="entry name" value="Ataxin 3 variant ref"/>
    <property type="match status" value="1"/>
</dbReference>
<protein>
    <recommendedName>
        <fullName evidence="3">ubiquitinyl hydrolase 1</fullName>
        <ecNumber evidence="3">3.4.19.12</ecNumber>
    </recommendedName>
</protein>
<dbReference type="Pfam" id="PF02809">
    <property type="entry name" value="UIM"/>
    <property type="match status" value="2"/>
</dbReference>
<name>A0A0B6Z235_9EUPU</name>
<evidence type="ECO:0000256" key="11">
    <source>
        <dbReference type="PIRSR" id="PIRSR633865-1"/>
    </source>
</evidence>
<evidence type="ECO:0000256" key="7">
    <source>
        <dbReference type="ARBA" id="ARBA00022807"/>
    </source>
</evidence>
<feature type="region of interest" description="Disordered" evidence="13">
    <location>
        <begin position="246"/>
        <end position="310"/>
    </location>
</feature>
<dbReference type="InterPro" id="IPR003903">
    <property type="entry name" value="UIM_dom"/>
</dbReference>
<dbReference type="PRINTS" id="PR01233">
    <property type="entry name" value="JOSEPHIN"/>
</dbReference>
<evidence type="ECO:0000259" key="14">
    <source>
        <dbReference type="PROSITE" id="PS50957"/>
    </source>
</evidence>
<sequence length="329" mass="36289">METIFHEKQEGSLCAQHCLNALLQNQYFSAVDLAQIGRRLDDRERDRMAEGGIGTNEYQRFIEEPSSNYDDSGFFSVQVITEALSVWGLDMVLYNSQDPISVQARTDPTQMSAFICNYHQHWFSVRKLGHQWFNLNSLLSGPELISDTYLSLFLTQLQQEGYSIFIVTGALPECEADQLLRLMPAVQTVKPKLLTEKEEWSGGNADDGEDSALTEALRASRELVDSGDAALQRALQLSLEAYKTDPVAGGNLNADASGKGSTSGAPSTSSYSQPSSQDDLRQKRLAALDKQGSGNTTNTIQTSEHCEHTAELTEEELLEKAIAMSMQSS</sequence>
<dbReference type="AlphaFoldDB" id="A0A0B6Z235"/>
<evidence type="ECO:0000256" key="8">
    <source>
        <dbReference type="ARBA" id="ARBA00023015"/>
    </source>
</evidence>
<dbReference type="Gene3D" id="3.90.70.40">
    <property type="match status" value="1"/>
</dbReference>
<evidence type="ECO:0000256" key="3">
    <source>
        <dbReference type="ARBA" id="ARBA00012759"/>
    </source>
</evidence>
<evidence type="ECO:0000256" key="5">
    <source>
        <dbReference type="ARBA" id="ARBA00022786"/>
    </source>
</evidence>
<dbReference type="PROSITE" id="PS50330">
    <property type="entry name" value="UIM"/>
    <property type="match status" value="1"/>
</dbReference>
<evidence type="ECO:0000256" key="4">
    <source>
        <dbReference type="ARBA" id="ARBA00022670"/>
    </source>
</evidence>
<evidence type="ECO:0000256" key="2">
    <source>
        <dbReference type="ARBA" id="ARBA00004123"/>
    </source>
</evidence>
<feature type="active site" evidence="12">
    <location>
        <position position="121"/>
    </location>
</feature>
<dbReference type="EC" id="3.4.19.12" evidence="3"/>
<dbReference type="GO" id="GO:0016579">
    <property type="term" value="P:protein deubiquitination"/>
    <property type="evidence" value="ECO:0007669"/>
    <property type="project" value="InterPro"/>
</dbReference>
<evidence type="ECO:0000256" key="9">
    <source>
        <dbReference type="ARBA" id="ARBA00023163"/>
    </source>
</evidence>
<dbReference type="PANTHER" id="PTHR14159">
    <property type="entry name" value="ATAXIN-3-RELATED"/>
    <property type="match status" value="1"/>
</dbReference>
<gene>
    <name evidence="15" type="primary">ORF43212</name>
</gene>
<evidence type="ECO:0000256" key="10">
    <source>
        <dbReference type="ARBA" id="ARBA00023242"/>
    </source>
</evidence>
<feature type="active site" description="Nucleophile" evidence="11">
    <location>
        <position position="14"/>
    </location>
</feature>
<dbReference type="GO" id="GO:0006508">
    <property type="term" value="P:proteolysis"/>
    <property type="evidence" value="ECO:0007669"/>
    <property type="project" value="UniProtKB-KW"/>
</dbReference>
<reference evidence="15" key="1">
    <citation type="submission" date="2014-12" db="EMBL/GenBank/DDBJ databases">
        <title>Insight into the proteome of Arion vulgaris.</title>
        <authorList>
            <person name="Aradska J."/>
            <person name="Bulat T."/>
            <person name="Smidak R."/>
            <person name="Sarate P."/>
            <person name="Gangsoo J."/>
            <person name="Sialana F."/>
            <person name="Bilban M."/>
            <person name="Lubec G."/>
        </authorList>
    </citation>
    <scope>NUCLEOTIDE SEQUENCE</scope>
    <source>
        <tissue evidence="15">Skin</tissue>
    </source>
</reference>
<dbReference type="Gene3D" id="1.10.287.10">
    <property type="entry name" value="S15/NS1, RNA-binding"/>
    <property type="match status" value="1"/>
</dbReference>
<comment type="catalytic activity">
    <reaction evidence="1">
        <text>Thiol-dependent hydrolysis of ester, thioester, amide, peptide and isopeptide bonds formed by the C-terminal Gly of ubiquitin (a 76-residue protein attached to proteins as an intracellular targeting signal).</text>
        <dbReference type="EC" id="3.4.19.12"/>
    </reaction>
</comment>